<keyword evidence="7 10" id="KW-0472">Membrane</keyword>
<dbReference type="Gene3D" id="2.60.40.1530">
    <property type="entry name" value="ntegrin, alpha v. Chain A, domain 4"/>
    <property type="match status" value="1"/>
</dbReference>
<dbReference type="InterPro" id="IPR013519">
    <property type="entry name" value="Int_alpha_beta-p"/>
</dbReference>
<name>K1R4S2_MAGGI</name>
<dbReference type="PRINTS" id="PR01185">
    <property type="entry name" value="INTEGRINA"/>
</dbReference>
<dbReference type="GO" id="GO:0033627">
    <property type="term" value="P:cell adhesion mediated by integrin"/>
    <property type="evidence" value="ECO:0007669"/>
    <property type="project" value="TreeGrafter"/>
</dbReference>
<evidence type="ECO:0000256" key="7">
    <source>
        <dbReference type="ARBA" id="ARBA00023136"/>
    </source>
</evidence>
<dbReference type="GO" id="GO:0009897">
    <property type="term" value="C:external side of plasma membrane"/>
    <property type="evidence" value="ECO:0007669"/>
    <property type="project" value="TreeGrafter"/>
</dbReference>
<evidence type="ECO:0000256" key="9">
    <source>
        <dbReference type="ARBA" id="ARBA00023180"/>
    </source>
</evidence>
<protein>
    <submittedName>
        <fullName evidence="11">Integrin alpha-4</fullName>
    </submittedName>
</protein>
<dbReference type="GO" id="GO:0007229">
    <property type="term" value="P:integrin-mediated signaling pathway"/>
    <property type="evidence" value="ECO:0007669"/>
    <property type="project" value="UniProtKB-KW"/>
</dbReference>
<dbReference type="InterPro" id="IPR032695">
    <property type="entry name" value="Integrin_dom_sf"/>
</dbReference>
<gene>
    <name evidence="11" type="ORF">CGI_10012568</name>
</gene>
<keyword evidence="10" id="KW-1133">Transmembrane helix</keyword>
<keyword evidence="10" id="KW-0812">Transmembrane</keyword>
<dbReference type="InterPro" id="IPR000413">
    <property type="entry name" value="Integrin_alpha"/>
</dbReference>
<dbReference type="InterPro" id="IPR013517">
    <property type="entry name" value="FG-GAP"/>
</dbReference>
<evidence type="ECO:0000256" key="3">
    <source>
        <dbReference type="ARBA" id="ARBA00022729"/>
    </source>
</evidence>
<dbReference type="EMBL" id="JH818012">
    <property type="protein sequence ID" value="EKC38514.1"/>
    <property type="molecule type" value="Genomic_DNA"/>
</dbReference>
<accession>K1R4S2</accession>
<dbReference type="HOGENOM" id="CLU_401847_0_0_1"/>
<dbReference type="Gene3D" id="2.130.10.130">
    <property type="entry name" value="Integrin alpha, N-terminal"/>
    <property type="match status" value="1"/>
</dbReference>
<keyword evidence="4" id="KW-0677">Repeat</keyword>
<dbReference type="InterPro" id="IPR028994">
    <property type="entry name" value="Integrin_alpha_N"/>
</dbReference>
<evidence type="ECO:0000256" key="4">
    <source>
        <dbReference type="ARBA" id="ARBA00022737"/>
    </source>
</evidence>
<dbReference type="GO" id="GO:0007160">
    <property type="term" value="P:cell-matrix adhesion"/>
    <property type="evidence" value="ECO:0007669"/>
    <property type="project" value="TreeGrafter"/>
</dbReference>
<keyword evidence="6 10" id="KW-0401">Integrin</keyword>
<dbReference type="PROSITE" id="PS51470">
    <property type="entry name" value="FG_GAP"/>
    <property type="match status" value="1"/>
</dbReference>
<organism evidence="11">
    <name type="scientific">Magallana gigas</name>
    <name type="common">Pacific oyster</name>
    <name type="synonym">Crassostrea gigas</name>
    <dbReference type="NCBI Taxonomy" id="29159"/>
    <lineage>
        <taxon>Eukaryota</taxon>
        <taxon>Metazoa</taxon>
        <taxon>Spiralia</taxon>
        <taxon>Lophotrochozoa</taxon>
        <taxon>Mollusca</taxon>
        <taxon>Bivalvia</taxon>
        <taxon>Autobranchia</taxon>
        <taxon>Pteriomorphia</taxon>
        <taxon>Ostreida</taxon>
        <taxon>Ostreoidea</taxon>
        <taxon>Ostreidae</taxon>
        <taxon>Magallana</taxon>
    </lineage>
</organism>
<comment type="similarity">
    <text evidence="2 10">Belongs to the integrin alpha chain family.</text>
</comment>
<keyword evidence="3" id="KW-0732">Signal</keyword>
<dbReference type="AlphaFoldDB" id="K1R4S2"/>
<keyword evidence="5 10" id="KW-0130">Cell adhesion</keyword>
<evidence type="ECO:0000256" key="1">
    <source>
        <dbReference type="ARBA" id="ARBA00004479"/>
    </source>
</evidence>
<evidence type="ECO:0000256" key="8">
    <source>
        <dbReference type="ARBA" id="ARBA00023170"/>
    </source>
</evidence>
<dbReference type="PANTHER" id="PTHR23220:SF122">
    <property type="entry name" value="INTEGRIN ALPHA-PS1"/>
    <property type="match status" value="1"/>
</dbReference>
<dbReference type="Pfam" id="PF01839">
    <property type="entry name" value="FG-GAP"/>
    <property type="match status" value="1"/>
</dbReference>
<evidence type="ECO:0000256" key="2">
    <source>
        <dbReference type="ARBA" id="ARBA00008054"/>
    </source>
</evidence>
<evidence type="ECO:0000256" key="5">
    <source>
        <dbReference type="ARBA" id="ARBA00022889"/>
    </source>
</evidence>
<comment type="subcellular location">
    <subcellularLocation>
        <location evidence="1 10">Membrane</location>
        <topology evidence="1 10">Single-pass type I membrane protein</topology>
    </subcellularLocation>
</comment>
<dbReference type="GO" id="GO:0098609">
    <property type="term" value="P:cell-cell adhesion"/>
    <property type="evidence" value="ECO:0007669"/>
    <property type="project" value="TreeGrafter"/>
</dbReference>
<dbReference type="SUPFAM" id="SSF69179">
    <property type="entry name" value="Integrin domains"/>
    <property type="match status" value="2"/>
</dbReference>
<keyword evidence="9" id="KW-0325">Glycoprotein</keyword>
<dbReference type="SMART" id="SM00191">
    <property type="entry name" value="Int_alpha"/>
    <property type="match status" value="1"/>
</dbReference>
<dbReference type="InParanoid" id="K1R4S2"/>
<evidence type="ECO:0000256" key="6">
    <source>
        <dbReference type="ARBA" id="ARBA00023037"/>
    </source>
</evidence>
<dbReference type="SUPFAM" id="SSF69318">
    <property type="entry name" value="Integrin alpha N-terminal domain"/>
    <property type="match status" value="1"/>
</dbReference>
<sequence>MLDIIVGAPFEYINMTGHSSVKADILVDVGRIYIFLGDNTNIITDKYIDISGDLVGLSRFGTSLSAIGDIDDDSFQDLAVGAPFEDEMRGAVYIFNGCHRPCLEKWKYSQKITARSLNTNLKGFGSYVSKTQEDIDANEWKDINFDLRGDNSMTNSRILINGNESSFRVEDYLLNGTGTTCKNFTGQVEDVGPKFFIYLNEPMVFSVNLSLSGTTEDTAVLPILSHTAPVSHINNVTFKTFCSRDEHCQPHLSGNLSISDDKFDGQYEIFTADISVRNFGDPSTATKIVIHKENSAEWQKGFVMDSNSEKVECTESNETVIICKVETDPFYPHQLVDISLDFKLDPKKGGAKGYVEFKMTVLYIASGQSDTEEVTISSVRKKRSSVVSVGGKPYEDQKEVDPKAAALIHSIVFGVHNRGPSAVDGLILQISVPWRIDTVDVLNNVNFDEKICKDGAVVTGPNDVQKLKQNELAINCSEKGVDCRLLECKVKQPLNIEELDSVNIELNISSNVVGLLERYKMLKYVVTAKLNLSEESGFEGRFINEDGEALLTMVPREFTFEPKKIDLGIVIGGSVGGLVFLIIVGIVLWKIVTSKRTPVVFGAPLDTSQADAAVTGWAALSAPATFISLKARVRDGNRRISYKFLEQGIKSKRTLLGKFPSICMCMLKFLFKKEKKNNVSMLQRG</sequence>
<proteinExistence type="inferred from homology"/>
<keyword evidence="8 10" id="KW-0675">Receptor</keyword>
<dbReference type="GO" id="GO:0005178">
    <property type="term" value="F:integrin binding"/>
    <property type="evidence" value="ECO:0007669"/>
    <property type="project" value="TreeGrafter"/>
</dbReference>
<feature type="transmembrane region" description="Helical" evidence="10">
    <location>
        <begin position="567"/>
        <end position="592"/>
    </location>
</feature>
<evidence type="ECO:0000256" key="10">
    <source>
        <dbReference type="RuleBase" id="RU003762"/>
    </source>
</evidence>
<dbReference type="PANTHER" id="PTHR23220">
    <property type="entry name" value="INTEGRIN ALPHA"/>
    <property type="match status" value="1"/>
</dbReference>
<evidence type="ECO:0000313" key="11">
    <source>
        <dbReference type="EMBL" id="EKC38514.1"/>
    </source>
</evidence>
<reference evidence="11" key="1">
    <citation type="journal article" date="2012" name="Nature">
        <title>The oyster genome reveals stress adaptation and complexity of shell formation.</title>
        <authorList>
            <person name="Zhang G."/>
            <person name="Fang X."/>
            <person name="Guo X."/>
            <person name="Li L."/>
            <person name="Luo R."/>
            <person name="Xu F."/>
            <person name="Yang P."/>
            <person name="Zhang L."/>
            <person name="Wang X."/>
            <person name="Qi H."/>
            <person name="Xiong Z."/>
            <person name="Que H."/>
            <person name="Xie Y."/>
            <person name="Holland P.W."/>
            <person name="Paps J."/>
            <person name="Zhu Y."/>
            <person name="Wu F."/>
            <person name="Chen Y."/>
            <person name="Wang J."/>
            <person name="Peng C."/>
            <person name="Meng J."/>
            <person name="Yang L."/>
            <person name="Liu J."/>
            <person name="Wen B."/>
            <person name="Zhang N."/>
            <person name="Huang Z."/>
            <person name="Zhu Q."/>
            <person name="Feng Y."/>
            <person name="Mount A."/>
            <person name="Hedgecock D."/>
            <person name="Xu Z."/>
            <person name="Liu Y."/>
            <person name="Domazet-Loso T."/>
            <person name="Du Y."/>
            <person name="Sun X."/>
            <person name="Zhang S."/>
            <person name="Liu B."/>
            <person name="Cheng P."/>
            <person name="Jiang X."/>
            <person name="Li J."/>
            <person name="Fan D."/>
            <person name="Wang W."/>
            <person name="Fu W."/>
            <person name="Wang T."/>
            <person name="Wang B."/>
            <person name="Zhang J."/>
            <person name="Peng Z."/>
            <person name="Li Y."/>
            <person name="Li N."/>
            <person name="Wang J."/>
            <person name="Chen M."/>
            <person name="He Y."/>
            <person name="Tan F."/>
            <person name="Song X."/>
            <person name="Zheng Q."/>
            <person name="Huang R."/>
            <person name="Yang H."/>
            <person name="Du X."/>
            <person name="Chen L."/>
            <person name="Yang M."/>
            <person name="Gaffney P.M."/>
            <person name="Wang S."/>
            <person name="Luo L."/>
            <person name="She Z."/>
            <person name="Ming Y."/>
            <person name="Huang W."/>
            <person name="Zhang S."/>
            <person name="Huang B."/>
            <person name="Zhang Y."/>
            <person name="Qu T."/>
            <person name="Ni P."/>
            <person name="Miao G."/>
            <person name="Wang J."/>
            <person name="Wang Q."/>
            <person name="Steinberg C.E."/>
            <person name="Wang H."/>
            <person name="Li N."/>
            <person name="Qian L."/>
            <person name="Zhang G."/>
            <person name="Li Y."/>
            <person name="Yang H."/>
            <person name="Liu X."/>
            <person name="Wang J."/>
            <person name="Yin Y."/>
            <person name="Wang J."/>
        </authorList>
    </citation>
    <scope>NUCLEOTIDE SEQUENCE [LARGE SCALE GENOMIC DNA]</scope>
    <source>
        <strain evidence="11">05x7-T-G4-1.051#20</strain>
    </source>
</reference>
<dbReference type="GO" id="GO:0008305">
    <property type="term" value="C:integrin complex"/>
    <property type="evidence" value="ECO:0007669"/>
    <property type="project" value="InterPro"/>
</dbReference>